<evidence type="ECO:0000313" key="3">
    <source>
        <dbReference type="Proteomes" id="UP000092583"/>
    </source>
</evidence>
<protein>
    <submittedName>
        <fullName evidence="2">Uncharacterized protein</fullName>
    </submittedName>
</protein>
<feature type="compositionally biased region" description="Basic residues" evidence="1">
    <location>
        <begin position="109"/>
        <end position="119"/>
    </location>
</feature>
<feature type="region of interest" description="Disordered" evidence="1">
    <location>
        <begin position="84"/>
        <end position="119"/>
    </location>
</feature>
<sequence>MREDSTNRYNGDGSYDTERYEHGLYTSWEKAREAALGLVDEEFEGDKDDYERYEVSDEKENENYELNVRDMEGDEYKIWIEKKEVKGKAPSGPKGKAKGREKPPSKPQAKVKAKKKGNE</sequence>
<evidence type="ECO:0000313" key="2">
    <source>
        <dbReference type="EMBL" id="OCF59197.1"/>
    </source>
</evidence>
<accession>A0A1B9IUK7</accession>
<proteinExistence type="predicted"/>
<keyword evidence="3" id="KW-1185">Reference proteome</keyword>
<organism evidence="2 3">
    <name type="scientific">Kwoniella mangroviensis CBS 10435</name>
    <dbReference type="NCBI Taxonomy" id="1331196"/>
    <lineage>
        <taxon>Eukaryota</taxon>
        <taxon>Fungi</taxon>
        <taxon>Dikarya</taxon>
        <taxon>Basidiomycota</taxon>
        <taxon>Agaricomycotina</taxon>
        <taxon>Tremellomycetes</taxon>
        <taxon>Tremellales</taxon>
        <taxon>Cryptococcaceae</taxon>
        <taxon>Kwoniella</taxon>
    </lineage>
</organism>
<name>A0A1B9IUK7_9TREE</name>
<gene>
    <name evidence="2" type="ORF">L486_03699</name>
</gene>
<reference evidence="3" key="2">
    <citation type="submission" date="2013-12" db="EMBL/GenBank/DDBJ databases">
        <title>Evolution of pathogenesis and genome organization in the Tremellales.</title>
        <authorList>
            <person name="Cuomo C."/>
            <person name="Litvintseva A."/>
            <person name="Heitman J."/>
            <person name="Chen Y."/>
            <person name="Sun S."/>
            <person name="Springer D."/>
            <person name="Dromer F."/>
            <person name="Young S."/>
            <person name="Zeng Q."/>
            <person name="Chapman S."/>
            <person name="Gujja S."/>
            <person name="Saif S."/>
            <person name="Birren B."/>
        </authorList>
    </citation>
    <scope>NUCLEOTIDE SEQUENCE [LARGE SCALE GENOMIC DNA]</scope>
    <source>
        <strain evidence="3">CBS 10435</strain>
    </source>
</reference>
<dbReference type="EMBL" id="KI669461">
    <property type="protein sequence ID" value="OCF59197.1"/>
    <property type="molecule type" value="Genomic_DNA"/>
</dbReference>
<dbReference type="AlphaFoldDB" id="A0A1B9IUK7"/>
<reference evidence="2 3" key="1">
    <citation type="submission" date="2013-07" db="EMBL/GenBank/DDBJ databases">
        <title>The Genome Sequence of Kwoniella mangroviensis CBS10435.</title>
        <authorList>
            <consortium name="The Broad Institute Genome Sequencing Platform"/>
            <person name="Cuomo C."/>
            <person name="Litvintseva A."/>
            <person name="Chen Y."/>
            <person name="Heitman J."/>
            <person name="Sun S."/>
            <person name="Springer D."/>
            <person name="Dromer F."/>
            <person name="Young S.K."/>
            <person name="Zeng Q."/>
            <person name="Gargeya S."/>
            <person name="Fitzgerald M."/>
            <person name="Abouelleil A."/>
            <person name="Alvarado L."/>
            <person name="Berlin A.M."/>
            <person name="Chapman S.B."/>
            <person name="Dewar J."/>
            <person name="Goldberg J."/>
            <person name="Griggs A."/>
            <person name="Gujja S."/>
            <person name="Hansen M."/>
            <person name="Howarth C."/>
            <person name="Imamovic A."/>
            <person name="Larimer J."/>
            <person name="McCowan C."/>
            <person name="Murphy C."/>
            <person name="Pearson M."/>
            <person name="Priest M."/>
            <person name="Roberts A."/>
            <person name="Saif S."/>
            <person name="Shea T."/>
            <person name="Sykes S."/>
            <person name="Wortman J."/>
            <person name="Nusbaum C."/>
            <person name="Birren B."/>
        </authorList>
    </citation>
    <scope>NUCLEOTIDE SEQUENCE [LARGE SCALE GENOMIC DNA]</scope>
    <source>
        <strain evidence="2 3">CBS 10435</strain>
    </source>
</reference>
<dbReference type="Proteomes" id="UP000092583">
    <property type="component" value="Unassembled WGS sequence"/>
</dbReference>
<evidence type="ECO:0000256" key="1">
    <source>
        <dbReference type="SAM" id="MobiDB-lite"/>
    </source>
</evidence>
<dbReference type="OrthoDB" id="10539475at2759"/>